<keyword evidence="3" id="KW-1185">Reference proteome</keyword>
<evidence type="ECO:0000256" key="1">
    <source>
        <dbReference type="SAM" id="Phobius"/>
    </source>
</evidence>
<gene>
    <name evidence="2" type="ORF">LY90DRAFT_51171</name>
</gene>
<dbReference type="OrthoDB" id="10477431at2759"/>
<keyword evidence="1" id="KW-0472">Membrane</keyword>
<feature type="transmembrane region" description="Helical" evidence="1">
    <location>
        <begin position="114"/>
        <end position="135"/>
    </location>
</feature>
<keyword evidence="1" id="KW-1133">Transmembrane helix</keyword>
<evidence type="ECO:0000313" key="3">
    <source>
        <dbReference type="Proteomes" id="UP000193920"/>
    </source>
</evidence>
<dbReference type="EMBL" id="MCOG01000014">
    <property type="protein sequence ID" value="ORY79600.1"/>
    <property type="molecule type" value="Genomic_DNA"/>
</dbReference>
<evidence type="ECO:0000313" key="2">
    <source>
        <dbReference type="EMBL" id="ORY79600.1"/>
    </source>
</evidence>
<feature type="transmembrane region" description="Helical" evidence="1">
    <location>
        <begin position="182"/>
        <end position="203"/>
    </location>
</feature>
<comment type="caution">
    <text evidence="2">The sequence shown here is derived from an EMBL/GenBank/DDBJ whole genome shotgun (WGS) entry which is preliminary data.</text>
</comment>
<proteinExistence type="predicted"/>
<reference evidence="2 3" key="1">
    <citation type="submission" date="2016-08" db="EMBL/GenBank/DDBJ databases">
        <title>A Parts List for Fungal Cellulosomes Revealed by Comparative Genomics.</title>
        <authorList>
            <consortium name="DOE Joint Genome Institute"/>
            <person name="Haitjema C.H."/>
            <person name="Gilmore S.P."/>
            <person name="Henske J.K."/>
            <person name="Solomon K.V."/>
            <person name="De Groot R."/>
            <person name="Kuo A."/>
            <person name="Mondo S.J."/>
            <person name="Salamov A.A."/>
            <person name="Labutti K."/>
            <person name="Zhao Z."/>
            <person name="Chiniquy J."/>
            <person name="Barry K."/>
            <person name="Brewer H.M."/>
            <person name="Purvine S.O."/>
            <person name="Wright A.T."/>
            <person name="Boxma B."/>
            <person name="Van Alen T."/>
            <person name="Hackstein J.H."/>
            <person name="Baker S.E."/>
            <person name="Grigoriev I.V."/>
            <person name="O'Malley M.A."/>
        </authorList>
    </citation>
    <scope>NUCLEOTIDE SEQUENCE [LARGE SCALE GENOMIC DNA]</scope>
    <source>
        <strain evidence="2 3">G1</strain>
    </source>
</reference>
<keyword evidence="1" id="KW-0812">Transmembrane</keyword>
<protein>
    <recommendedName>
        <fullName evidence="4">G-protein coupled receptors family 3 profile domain-containing protein</fullName>
    </recommendedName>
</protein>
<dbReference type="AlphaFoldDB" id="A0A1Y2F6S2"/>
<evidence type="ECO:0008006" key="4">
    <source>
        <dbReference type="Google" id="ProtNLM"/>
    </source>
</evidence>
<feature type="transmembrane region" description="Helical" evidence="1">
    <location>
        <begin position="50"/>
        <end position="73"/>
    </location>
</feature>
<sequence length="220" mass="26040">MYNNNNNNNNNIPFPDDWDKENTRAVAYFNKCSKFVNSQEELLSMFHIKLFYHIYCYVMIICVILSAILILIFKNNYIIKRTSPNLLIMFCIGCIICISNSYGIQIYYTNYPCFLIFYSTGISYPMIFISCIACFTKYVKQYYSSANAYLEAVDNSNRIQEKQIKKKTFNNIREYFIEKHPIRFTLLYIIIITVYSFAVSPLGKNYRIIKHFDVGFCTLR</sequence>
<dbReference type="STRING" id="1754190.A0A1Y2F6S2"/>
<accession>A0A1Y2F6S2</accession>
<feature type="transmembrane region" description="Helical" evidence="1">
    <location>
        <begin position="85"/>
        <end position="108"/>
    </location>
</feature>
<name>A0A1Y2F6S2_9FUNG</name>
<dbReference type="Proteomes" id="UP000193920">
    <property type="component" value="Unassembled WGS sequence"/>
</dbReference>
<organism evidence="2 3">
    <name type="scientific">Neocallimastix californiae</name>
    <dbReference type="NCBI Taxonomy" id="1754190"/>
    <lineage>
        <taxon>Eukaryota</taxon>
        <taxon>Fungi</taxon>
        <taxon>Fungi incertae sedis</taxon>
        <taxon>Chytridiomycota</taxon>
        <taxon>Chytridiomycota incertae sedis</taxon>
        <taxon>Neocallimastigomycetes</taxon>
        <taxon>Neocallimastigales</taxon>
        <taxon>Neocallimastigaceae</taxon>
        <taxon>Neocallimastix</taxon>
    </lineage>
</organism>